<name>A0A8H3QCD8_9GLOM</name>
<sequence length="306" mass="34916">MNTNFVQVTKEGTPQHSAIHVFCINRLVQIDDDLMTDASFVVMSAKIDDKRRLKFAAQGLRKTAISLQAAVVSLLQTADALSAETDDNLVENNPLDVNLQDLLKGDINSALIKLLNNALNNEGEALDDDQRAEQNGKRAANGVKKSTRYCQSTLPKEEKEVYERRFEEAKLNYATEYKTYIENKKKDQVSTASQSDEEEVDIPNPSNSRSSRSKMKPNTSAKNAPHPNSESSKKKSKKRRTQDDDDDESANEEEENYELSKKLKKKASNEEGGETRPRRRKIERTKIEKESDYHNFWCRSLQEYKY</sequence>
<dbReference type="OrthoDB" id="1919336at2759"/>
<organism evidence="2 3">
    <name type="scientific">Rhizophagus clarus</name>
    <dbReference type="NCBI Taxonomy" id="94130"/>
    <lineage>
        <taxon>Eukaryota</taxon>
        <taxon>Fungi</taxon>
        <taxon>Fungi incertae sedis</taxon>
        <taxon>Mucoromycota</taxon>
        <taxon>Glomeromycotina</taxon>
        <taxon>Glomeromycetes</taxon>
        <taxon>Glomerales</taxon>
        <taxon>Glomeraceae</taxon>
        <taxon>Rhizophagus</taxon>
    </lineage>
</organism>
<proteinExistence type="predicted"/>
<dbReference type="InterPro" id="IPR036910">
    <property type="entry name" value="HMG_box_dom_sf"/>
</dbReference>
<evidence type="ECO:0000313" key="2">
    <source>
        <dbReference type="EMBL" id="GES75455.1"/>
    </source>
</evidence>
<feature type="region of interest" description="Disordered" evidence="1">
    <location>
        <begin position="185"/>
        <end position="293"/>
    </location>
</feature>
<evidence type="ECO:0000313" key="3">
    <source>
        <dbReference type="Proteomes" id="UP000615446"/>
    </source>
</evidence>
<feature type="compositionally biased region" description="Basic and acidic residues" evidence="1">
    <location>
        <begin position="267"/>
        <end position="276"/>
    </location>
</feature>
<gene>
    <name evidence="2" type="ORF">RCL2_000289200</name>
</gene>
<dbReference type="EMBL" id="BLAL01000016">
    <property type="protein sequence ID" value="GES75455.1"/>
    <property type="molecule type" value="Genomic_DNA"/>
</dbReference>
<feature type="compositionally biased region" description="Polar residues" evidence="1">
    <location>
        <begin position="216"/>
        <end position="228"/>
    </location>
</feature>
<feature type="compositionally biased region" description="Acidic residues" evidence="1">
    <location>
        <begin position="243"/>
        <end position="257"/>
    </location>
</feature>
<reference evidence="2" key="1">
    <citation type="submission" date="2019-10" db="EMBL/GenBank/DDBJ databases">
        <title>Conservation and host-specific expression of non-tandemly repeated heterogenous ribosome RNA gene in arbuscular mycorrhizal fungi.</title>
        <authorList>
            <person name="Maeda T."/>
            <person name="Kobayashi Y."/>
            <person name="Nakagawa T."/>
            <person name="Ezawa T."/>
            <person name="Yamaguchi K."/>
            <person name="Bino T."/>
            <person name="Nishimoto Y."/>
            <person name="Shigenobu S."/>
            <person name="Kawaguchi M."/>
        </authorList>
    </citation>
    <scope>NUCLEOTIDE SEQUENCE</scope>
    <source>
        <strain evidence="2">HR1</strain>
    </source>
</reference>
<evidence type="ECO:0000256" key="1">
    <source>
        <dbReference type="SAM" id="MobiDB-lite"/>
    </source>
</evidence>
<dbReference type="SUPFAM" id="SSF47095">
    <property type="entry name" value="HMG-box"/>
    <property type="match status" value="1"/>
</dbReference>
<accession>A0A8H3QCD8</accession>
<feature type="compositionally biased region" description="Basic and acidic residues" evidence="1">
    <location>
        <begin position="284"/>
        <end position="293"/>
    </location>
</feature>
<feature type="region of interest" description="Disordered" evidence="1">
    <location>
        <begin position="126"/>
        <end position="145"/>
    </location>
</feature>
<dbReference type="Proteomes" id="UP000615446">
    <property type="component" value="Unassembled WGS sequence"/>
</dbReference>
<comment type="caution">
    <text evidence="2">The sequence shown here is derived from an EMBL/GenBank/DDBJ whole genome shotgun (WGS) entry which is preliminary data.</text>
</comment>
<protein>
    <submittedName>
        <fullName evidence="2">Uncharacterized protein</fullName>
    </submittedName>
</protein>
<dbReference type="AlphaFoldDB" id="A0A8H3QCD8"/>